<dbReference type="SUPFAM" id="SSF47413">
    <property type="entry name" value="lambda repressor-like DNA-binding domains"/>
    <property type="match status" value="1"/>
</dbReference>
<evidence type="ECO:0000313" key="2">
    <source>
        <dbReference type="EMBL" id="RSX55214.1"/>
    </source>
</evidence>
<organism evidence="2 3">
    <name type="scientific">Bifidobacterium dolichotidis</name>
    <dbReference type="NCBI Taxonomy" id="2306976"/>
    <lineage>
        <taxon>Bacteria</taxon>
        <taxon>Bacillati</taxon>
        <taxon>Actinomycetota</taxon>
        <taxon>Actinomycetes</taxon>
        <taxon>Bifidobacteriales</taxon>
        <taxon>Bifidobacteriaceae</taxon>
        <taxon>Bifidobacterium</taxon>
    </lineage>
</organism>
<feature type="domain" description="HTH cro/C1-type" evidence="1">
    <location>
        <begin position="18"/>
        <end position="76"/>
    </location>
</feature>
<dbReference type="Gene3D" id="1.10.260.40">
    <property type="entry name" value="lambda repressor-like DNA-binding domains"/>
    <property type="match status" value="1"/>
</dbReference>
<dbReference type="GO" id="GO:0003677">
    <property type="term" value="F:DNA binding"/>
    <property type="evidence" value="ECO:0007669"/>
    <property type="project" value="InterPro"/>
</dbReference>
<dbReference type="CDD" id="cd00093">
    <property type="entry name" value="HTH_XRE"/>
    <property type="match status" value="1"/>
</dbReference>
<dbReference type="AlphaFoldDB" id="A0A430FQY1"/>
<accession>A0A430FQY1</accession>
<protein>
    <recommendedName>
        <fullName evidence="1">HTH cro/C1-type domain-containing protein</fullName>
    </recommendedName>
</protein>
<dbReference type="InterPro" id="IPR001387">
    <property type="entry name" value="Cro/C1-type_HTH"/>
</dbReference>
<dbReference type="EMBL" id="QXGM01000002">
    <property type="protein sequence ID" value="RSX55214.1"/>
    <property type="molecule type" value="Genomic_DNA"/>
</dbReference>
<evidence type="ECO:0000313" key="3">
    <source>
        <dbReference type="Proteomes" id="UP000287609"/>
    </source>
</evidence>
<dbReference type="PROSITE" id="PS50943">
    <property type="entry name" value="HTH_CROC1"/>
    <property type="match status" value="1"/>
</dbReference>
<dbReference type="SMART" id="SM00530">
    <property type="entry name" value="HTH_XRE"/>
    <property type="match status" value="1"/>
</dbReference>
<dbReference type="Pfam" id="PF13560">
    <property type="entry name" value="HTH_31"/>
    <property type="match status" value="1"/>
</dbReference>
<keyword evidence="3" id="KW-1185">Reference proteome</keyword>
<reference evidence="2 3" key="1">
    <citation type="submission" date="2018-09" db="EMBL/GenBank/DDBJ databases">
        <title>Characterization of the phylogenetic diversity of five novel species belonging to the genus Bifidobacterium.</title>
        <authorList>
            <person name="Lugli G.A."/>
            <person name="Duranti S."/>
            <person name="Milani C."/>
        </authorList>
    </citation>
    <scope>NUCLEOTIDE SEQUENCE [LARGE SCALE GENOMIC DNA]</scope>
    <source>
        <strain evidence="2 3">2036B</strain>
    </source>
</reference>
<gene>
    <name evidence="2" type="ORF">D2E26_1268</name>
</gene>
<evidence type="ECO:0000259" key="1">
    <source>
        <dbReference type="PROSITE" id="PS50943"/>
    </source>
</evidence>
<comment type="caution">
    <text evidence="2">The sequence shown here is derived from an EMBL/GenBank/DDBJ whole genome shotgun (WGS) entry which is preliminary data.</text>
</comment>
<dbReference type="Proteomes" id="UP000287609">
    <property type="component" value="Unassembled WGS sequence"/>
</dbReference>
<proteinExistence type="predicted"/>
<name>A0A430FQY1_9BIFI</name>
<sequence>METLNNDKHEAFLRGQRLKGLRIKQGLTQAQVAEHVTGVNRPRVAAYENGSYDLANMSFGTAKELAAALGLSISTLAKII</sequence>
<dbReference type="InterPro" id="IPR010982">
    <property type="entry name" value="Lambda_DNA-bd_dom_sf"/>
</dbReference>